<proteinExistence type="predicted"/>
<dbReference type="AlphaFoldDB" id="A0A7J3X6Z6"/>
<comment type="caution">
    <text evidence="1">The sequence shown here is derived from an EMBL/GenBank/DDBJ whole genome shotgun (WGS) entry which is preliminary data.</text>
</comment>
<accession>A0A7J3X6Z6</accession>
<organism evidence="1">
    <name type="scientific">Thermofilum pendens</name>
    <dbReference type="NCBI Taxonomy" id="2269"/>
    <lineage>
        <taxon>Archaea</taxon>
        <taxon>Thermoproteota</taxon>
        <taxon>Thermoprotei</taxon>
        <taxon>Thermofilales</taxon>
        <taxon>Thermofilaceae</taxon>
        <taxon>Thermofilum</taxon>
    </lineage>
</organism>
<protein>
    <submittedName>
        <fullName evidence="1">Uncharacterized protein</fullName>
    </submittedName>
</protein>
<reference evidence="1" key="1">
    <citation type="journal article" date="2020" name="mSystems">
        <title>Genome- and Community-Level Interaction Insights into Carbon Utilization and Element Cycling Functions of Hydrothermarchaeota in Hydrothermal Sediment.</title>
        <authorList>
            <person name="Zhou Z."/>
            <person name="Liu Y."/>
            <person name="Xu W."/>
            <person name="Pan J."/>
            <person name="Luo Z.H."/>
            <person name="Li M."/>
        </authorList>
    </citation>
    <scope>NUCLEOTIDE SEQUENCE [LARGE SCALE GENOMIC DNA]</scope>
    <source>
        <strain evidence="1">SpSt-1125</strain>
    </source>
</reference>
<sequence>MPKVTLKGVLRARKRVGRSAYVAYFAVLADGILVKNLPERVNDEKTLEVSFARTLVILGRSGPSGLEGSVKDGGAWLSVRMVPSREERSLELRLPLKDELATLTVKGLFDVSLVKICPSCRHKELLELHPLRETVLREKPT</sequence>
<evidence type="ECO:0000313" key="1">
    <source>
        <dbReference type="EMBL" id="HHP04983.1"/>
    </source>
</evidence>
<dbReference type="EMBL" id="DRZM01000138">
    <property type="protein sequence ID" value="HHP04983.1"/>
    <property type="molecule type" value="Genomic_DNA"/>
</dbReference>
<gene>
    <name evidence="1" type="ORF">ENM88_04445</name>
</gene>
<name>A0A7J3X6Z6_THEPE</name>